<evidence type="ECO:0000256" key="2">
    <source>
        <dbReference type="ARBA" id="ARBA00006386"/>
    </source>
</evidence>
<accession>A0A1M6EGQ3</accession>
<reference evidence="9" key="1">
    <citation type="submission" date="2016-11" db="EMBL/GenBank/DDBJ databases">
        <authorList>
            <person name="Varghese N."/>
            <person name="Submissions S."/>
        </authorList>
    </citation>
    <scope>NUCLEOTIDE SEQUENCE [LARGE SCALE GENOMIC DNA]</scope>
    <source>
        <strain evidence="9">DSM 16219</strain>
    </source>
</reference>
<dbReference type="AlphaFoldDB" id="A0A1M6EGQ3"/>
<feature type="transmembrane region" description="Helical" evidence="7">
    <location>
        <begin position="156"/>
        <end position="178"/>
    </location>
</feature>
<comment type="subcellular location">
    <subcellularLocation>
        <location evidence="1">Cell membrane</location>
        <topology evidence="1">Multi-pass membrane protein</topology>
    </subcellularLocation>
</comment>
<keyword evidence="9" id="KW-1185">Reference proteome</keyword>
<protein>
    <recommendedName>
        <fullName evidence="10">Permease</fullName>
    </recommendedName>
</protein>
<comment type="similarity">
    <text evidence="2">Belongs to the UPF0718 family.</text>
</comment>
<dbReference type="GO" id="GO:0005886">
    <property type="term" value="C:plasma membrane"/>
    <property type="evidence" value="ECO:0007669"/>
    <property type="project" value="UniProtKB-SubCell"/>
</dbReference>
<evidence type="ECO:0000256" key="1">
    <source>
        <dbReference type="ARBA" id="ARBA00004651"/>
    </source>
</evidence>
<evidence type="ECO:0000256" key="4">
    <source>
        <dbReference type="ARBA" id="ARBA00022692"/>
    </source>
</evidence>
<proteinExistence type="inferred from homology"/>
<keyword evidence="6 7" id="KW-0472">Membrane</keyword>
<feature type="transmembrane region" description="Helical" evidence="7">
    <location>
        <begin position="185"/>
        <end position="204"/>
    </location>
</feature>
<dbReference type="InterPro" id="IPR053166">
    <property type="entry name" value="UPF0718_permease"/>
</dbReference>
<feature type="transmembrane region" description="Helical" evidence="7">
    <location>
        <begin position="345"/>
        <end position="366"/>
    </location>
</feature>
<feature type="transmembrane region" description="Helical" evidence="7">
    <location>
        <begin position="282"/>
        <end position="305"/>
    </location>
</feature>
<feature type="transmembrane region" description="Helical" evidence="7">
    <location>
        <begin position="252"/>
        <end position="270"/>
    </location>
</feature>
<evidence type="ECO:0000256" key="6">
    <source>
        <dbReference type="ARBA" id="ARBA00023136"/>
    </source>
</evidence>
<evidence type="ECO:0008006" key="10">
    <source>
        <dbReference type="Google" id="ProtNLM"/>
    </source>
</evidence>
<feature type="transmembrane region" description="Helical" evidence="7">
    <location>
        <begin position="89"/>
        <end position="107"/>
    </location>
</feature>
<evidence type="ECO:0000256" key="3">
    <source>
        <dbReference type="ARBA" id="ARBA00022475"/>
    </source>
</evidence>
<dbReference type="PANTHER" id="PTHR42775">
    <property type="entry name" value="PERMEASE RV2963-RELATED"/>
    <property type="match status" value="1"/>
</dbReference>
<dbReference type="Proteomes" id="UP000183994">
    <property type="component" value="Unassembled WGS sequence"/>
</dbReference>
<gene>
    <name evidence="8" type="ORF">SAMN02745216_00647</name>
</gene>
<dbReference type="EMBL" id="FQZU01000002">
    <property type="protein sequence ID" value="SHI84510.1"/>
    <property type="molecule type" value="Genomic_DNA"/>
</dbReference>
<evidence type="ECO:0000313" key="9">
    <source>
        <dbReference type="Proteomes" id="UP000183994"/>
    </source>
</evidence>
<dbReference type="PANTHER" id="PTHR42775:SF1">
    <property type="entry name" value="PERMEASE RV2963-RELATED"/>
    <property type="match status" value="1"/>
</dbReference>
<keyword evidence="4 7" id="KW-0812">Transmembrane</keyword>
<organism evidence="8 9">
    <name type="scientific">Desulfatibacillum alkenivorans DSM 16219</name>
    <dbReference type="NCBI Taxonomy" id="1121393"/>
    <lineage>
        <taxon>Bacteria</taxon>
        <taxon>Pseudomonadati</taxon>
        <taxon>Thermodesulfobacteriota</taxon>
        <taxon>Desulfobacteria</taxon>
        <taxon>Desulfobacterales</taxon>
        <taxon>Desulfatibacillaceae</taxon>
        <taxon>Desulfatibacillum</taxon>
    </lineage>
</organism>
<feature type="transmembrane region" description="Helical" evidence="7">
    <location>
        <begin position="127"/>
        <end position="150"/>
    </location>
</feature>
<dbReference type="OrthoDB" id="9777774at2"/>
<evidence type="ECO:0000256" key="7">
    <source>
        <dbReference type="SAM" id="Phobius"/>
    </source>
</evidence>
<evidence type="ECO:0000313" key="8">
    <source>
        <dbReference type="EMBL" id="SHI84510.1"/>
    </source>
</evidence>
<dbReference type="InterPro" id="IPR005524">
    <property type="entry name" value="DUF318"/>
</dbReference>
<dbReference type="RefSeq" id="WP_139264593.1">
    <property type="nucleotide sequence ID" value="NZ_FQZU01000002.1"/>
</dbReference>
<dbReference type="Pfam" id="PF03773">
    <property type="entry name" value="ArsP_1"/>
    <property type="match status" value="1"/>
</dbReference>
<feature type="transmembrane region" description="Helical" evidence="7">
    <location>
        <begin position="311"/>
        <end position="333"/>
    </location>
</feature>
<keyword evidence="5 7" id="KW-1133">Transmembrane helix</keyword>
<dbReference type="STRING" id="1121393.SAMN02745216_00647"/>
<sequence length="370" mass="39735">MEPIQEDACNCKAPRTGGNAASEAAMERKTLALYLGGSVFFLVLWWILYKNLLPLSEAASAFLAWAAGFDLDGHLGSSISFFIYEVPKVLMLLTLVVFGVGIVRSFFTPERTRAILAGKRESVGNVLAALLGVVTPFCSCSAVPLFLGFVTTGVPLGVTFSFLIAAPMVNEIAVVLLYGLFGWKIAAIYAGTGLLIAMIAGWTIGRLKMEKHLEDWVFQIQSGGLGAEEEELDWVGRIRYGIEAVRDIVGKVWLYVMLGIAVGAGIHGYVPEGFMASFMGKSAWWSVPASVLVGIPMYSNAAGIIPIVQALLGKGAALGTVLAFMMSVIALSLPEMIILRKVLKPRLIAVFIGVVALGILLVGYIFNFLF</sequence>
<keyword evidence="3" id="KW-1003">Cell membrane</keyword>
<feature type="transmembrane region" description="Helical" evidence="7">
    <location>
        <begin position="31"/>
        <end position="49"/>
    </location>
</feature>
<name>A0A1M6EGQ3_9BACT</name>
<evidence type="ECO:0000256" key="5">
    <source>
        <dbReference type="ARBA" id="ARBA00022989"/>
    </source>
</evidence>